<organism evidence="1 2">
    <name type="scientific">Geomicrobium halophilum</name>
    <dbReference type="NCBI Taxonomy" id="549000"/>
    <lineage>
        <taxon>Bacteria</taxon>
        <taxon>Bacillati</taxon>
        <taxon>Bacillota</taxon>
        <taxon>Bacilli</taxon>
        <taxon>Bacillales</taxon>
        <taxon>Geomicrobium</taxon>
    </lineage>
</organism>
<sequence length="77" mass="7756">MLSTGAYIGGSGFLATIVARAGWPATIATGVAEGAMALGAAAVNNANVGDTGIIMSMFVETIAGDVNRSWSYWVSSQ</sequence>
<evidence type="ECO:0000313" key="1">
    <source>
        <dbReference type="EMBL" id="MBB6449981.1"/>
    </source>
</evidence>
<evidence type="ECO:0000313" key="2">
    <source>
        <dbReference type="Proteomes" id="UP000568839"/>
    </source>
</evidence>
<proteinExistence type="predicted"/>
<comment type="caution">
    <text evidence="1">The sequence shown here is derived from an EMBL/GenBank/DDBJ whole genome shotgun (WGS) entry which is preliminary data.</text>
</comment>
<reference evidence="1 2" key="1">
    <citation type="submission" date="2020-08" db="EMBL/GenBank/DDBJ databases">
        <title>Genomic Encyclopedia of Type Strains, Phase IV (KMG-IV): sequencing the most valuable type-strain genomes for metagenomic binning, comparative biology and taxonomic classification.</title>
        <authorList>
            <person name="Goeker M."/>
        </authorList>
    </citation>
    <scope>NUCLEOTIDE SEQUENCE [LARGE SCALE GENOMIC DNA]</scope>
    <source>
        <strain evidence="1 2">DSM 21769</strain>
    </source>
</reference>
<keyword evidence="2" id="KW-1185">Reference proteome</keyword>
<protein>
    <submittedName>
        <fullName evidence="1">Uncharacterized protein</fullName>
    </submittedName>
</protein>
<accession>A0A841PUK3</accession>
<dbReference type="EMBL" id="JACHHJ010000002">
    <property type="protein sequence ID" value="MBB6449981.1"/>
    <property type="molecule type" value="Genomic_DNA"/>
</dbReference>
<gene>
    <name evidence="1" type="ORF">HNR44_001959</name>
</gene>
<dbReference type="Proteomes" id="UP000568839">
    <property type="component" value="Unassembled WGS sequence"/>
</dbReference>
<name>A0A841PUK3_9BACL</name>
<dbReference type="RefSeq" id="WP_184403913.1">
    <property type="nucleotide sequence ID" value="NZ_JACHHJ010000002.1"/>
</dbReference>
<dbReference type="AlphaFoldDB" id="A0A841PUK3"/>